<sequence length="59" mass="7137">MKELLKFAGRKLFSWFVETGEVHPEDVEQNEFTSSVRWQFQEMKKRGLRKRASLSLAYW</sequence>
<comment type="caution">
    <text evidence="1">The sequence shown here is derived from an EMBL/GenBank/DDBJ whole genome shotgun (WGS) entry which is preliminary data.</text>
</comment>
<reference evidence="1 2" key="1">
    <citation type="journal article" date="2015" name="Nature">
        <title>rRNA introns, odd ribosomes, and small enigmatic genomes across a large radiation of phyla.</title>
        <authorList>
            <person name="Brown C.T."/>
            <person name="Hug L.A."/>
            <person name="Thomas B.C."/>
            <person name="Sharon I."/>
            <person name="Castelle C.J."/>
            <person name="Singh A."/>
            <person name="Wilkins M.J."/>
            <person name="Williams K.H."/>
            <person name="Banfield J.F."/>
        </authorList>
    </citation>
    <scope>NUCLEOTIDE SEQUENCE [LARGE SCALE GENOMIC DNA]</scope>
</reference>
<proteinExistence type="predicted"/>
<dbReference type="EMBL" id="LCFB01000027">
    <property type="protein sequence ID" value="KKS84091.1"/>
    <property type="molecule type" value="Genomic_DNA"/>
</dbReference>
<gene>
    <name evidence="1" type="ORF">UV59_C0027G0019</name>
</gene>
<accession>A0A0G1EM37</accession>
<name>A0A0G1EM37_9BACT</name>
<protein>
    <submittedName>
        <fullName evidence="1">Uncharacterized protein</fullName>
    </submittedName>
</protein>
<organism evidence="1 2">
    <name type="scientific">Candidatus Gottesmanbacteria bacterium GW2011_GWA1_43_11</name>
    <dbReference type="NCBI Taxonomy" id="1618436"/>
    <lineage>
        <taxon>Bacteria</taxon>
        <taxon>Candidatus Gottesmaniibacteriota</taxon>
    </lineage>
</organism>
<dbReference type="AlphaFoldDB" id="A0A0G1EM37"/>
<evidence type="ECO:0000313" key="2">
    <source>
        <dbReference type="Proteomes" id="UP000034543"/>
    </source>
</evidence>
<evidence type="ECO:0000313" key="1">
    <source>
        <dbReference type="EMBL" id="KKS84091.1"/>
    </source>
</evidence>
<dbReference type="Proteomes" id="UP000034543">
    <property type="component" value="Unassembled WGS sequence"/>
</dbReference>